<dbReference type="InterPro" id="IPR018060">
    <property type="entry name" value="HTH_AraC"/>
</dbReference>
<dbReference type="InterPro" id="IPR020449">
    <property type="entry name" value="Tscrpt_reg_AraC-type_HTH"/>
</dbReference>
<keyword evidence="1" id="KW-0805">Transcription regulation</keyword>
<evidence type="ECO:0000256" key="1">
    <source>
        <dbReference type="ARBA" id="ARBA00023015"/>
    </source>
</evidence>
<organism evidence="5 6">
    <name type="scientific">Sediminimonas qiaohouensis</name>
    <dbReference type="NCBI Taxonomy" id="552061"/>
    <lineage>
        <taxon>Bacteria</taxon>
        <taxon>Pseudomonadati</taxon>
        <taxon>Pseudomonadota</taxon>
        <taxon>Alphaproteobacteria</taxon>
        <taxon>Rhodobacterales</taxon>
        <taxon>Roseobacteraceae</taxon>
        <taxon>Sediminimonas</taxon>
    </lineage>
</organism>
<feature type="domain" description="HTH araC/xylS-type" evidence="4">
    <location>
        <begin position="180"/>
        <end position="278"/>
    </location>
</feature>
<dbReference type="RefSeq" id="WP_273250996.1">
    <property type="nucleotide sequence ID" value="NZ_VENJ01000026.1"/>
</dbReference>
<dbReference type="Gene3D" id="1.10.10.60">
    <property type="entry name" value="Homeodomain-like"/>
    <property type="match status" value="2"/>
</dbReference>
<dbReference type="PROSITE" id="PS01124">
    <property type="entry name" value="HTH_ARAC_FAMILY_2"/>
    <property type="match status" value="1"/>
</dbReference>
<accession>A0A7C9HQ20</accession>
<dbReference type="Pfam" id="PF12833">
    <property type="entry name" value="HTH_18"/>
    <property type="match status" value="1"/>
</dbReference>
<evidence type="ECO:0000313" key="6">
    <source>
        <dbReference type="Proteomes" id="UP000483078"/>
    </source>
</evidence>
<comment type="caution">
    <text evidence="5">The sequence shown here is derived from an EMBL/GenBank/DDBJ whole genome shotgun (WGS) entry which is preliminary data.</text>
</comment>
<dbReference type="SUPFAM" id="SSF52317">
    <property type="entry name" value="Class I glutamine amidotransferase-like"/>
    <property type="match status" value="1"/>
</dbReference>
<dbReference type="AlphaFoldDB" id="A0A7C9HQ20"/>
<keyword evidence="2" id="KW-0238">DNA-binding</keyword>
<dbReference type="PRINTS" id="PR00032">
    <property type="entry name" value="HTHARAC"/>
</dbReference>
<dbReference type="InterPro" id="IPR029062">
    <property type="entry name" value="Class_I_gatase-like"/>
</dbReference>
<dbReference type="InterPro" id="IPR018062">
    <property type="entry name" value="HTH_AraC-typ_CS"/>
</dbReference>
<dbReference type="PANTHER" id="PTHR43130">
    <property type="entry name" value="ARAC-FAMILY TRANSCRIPTIONAL REGULATOR"/>
    <property type="match status" value="1"/>
</dbReference>
<reference evidence="5 6" key="1">
    <citation type="submission" date="2019-06" db="EMBL/GenBank/DDBJ databases">
        <title>Enrichment of Autotrophic Halophilic Microorganisms from Red Sea Brine Pool Using Microbial Electrosynthesis System.</title>
        <authorList>
            <person name="Alqahtani M.F."/>
            <person name="Bajracharya S."/>
            <person name="Katuri K.P."/>
            <person name="Ali M."/>
            <person name="Saikaly P.E."/>
        </authorList>
    </citation>
    <scope>NUCLEOTIDE SEQUENCE [LARGE SCALE GENOMIC DNA]</scope>
    <source>
        <strain evidence="5">MES6</strain>
    </source>
</reference>
<dbReference type="PANTHER" id="PTHR43130:SF3">
    <property type="entry name" value="HTH-TYPE TRANSCRIPTIONAL REGULATOR RV1931C"/>
    <property type="match status" value="1"/>
</dbReference>
<sequence>MTPRIVTMDGRPVDTAYGLSISPHEAMGAADIVTDLVLDCEKPFAGLWTRQIDWLRERYAAGATICSVCTGTAVLAEAGLLDGFEATTHWSLADVLRQSYPEVRLVAQKILVPAGPEHRILTGGGATAWEELALYLVARFCSPREAVRIAKIFLFGDHSEGQQPFAGAQRPRRHDDAVISEIQGWIADNYHHGNPVAAMVAQSGLTERTFMRRFRAATGSSPMEYLQTMRIEEAKHLLETTERPVDQVAIEVGYEDPNFFRRLFKRRVSVTPTRYRQRFSKLRVLKGQA</sequence>
<dbReference type="Gene3D" id="3.40.50.880">
    <property type="match status" value="1"/>
</dbReference>
<dbReference type="InterPro" id="IPR002818">
    <property type="entry name" value="DJ-1/PfpI"/>
</dbReference>
<evidence type="ECO:0000256" key="3">
    <source>
        <dbReference type="ARBA" id="ARBA00023163"/>
    </source>
</evidence>
<keyword evidence="3" id="KW-0804">Transcription</keyword>
<dbReference type="GO" id="GO:0003700">
    <property type="term" value="F:DNA-binding transcription factor activity"/>
    <property type="evidence" value="ECO:0007669"/>
    <property type="project" value="InterPro"/>
</dbReference>
<evidence type="ECO:0000313" key="5">
    <source>
        <dbReference type="EMBL" id="MTJ05863.1"/>
    </source>
</evidence>
<dbReference type="Pfam" id="PF01965">
    <property type="entry name" value="DJ-1_PfpI"/>
    <property type="match status" value="1"/>
</dbReference>
<evidence type="ECO:0000259" key="4">
    <source>
        <dbReference type="PROSITE" id="PS01124"/>
    </source>
</evidence>
<dbReference type="PROSITE" id="PS00041">
    <property type="entry name" value="HTH_ARAC_FAMILY_1"/>
    <property type="match status" value="1"/>
</dbReference>
<dbReference type="SUPFAM" id="SSF46689">
    <property type="entry name" value="Homeodomain-like"/>
    <property type="match status" value="2"/>
</dbReference>
<dbReference type="SMART" id="SM00342">
    <property type="entry name" value="HTH_ARAC"/>
    <property type="match status" value="1"/>
</dbReference>
<name>A0A7C9HQ20_9RHOB</name>
<dbReference type="InterPro" id="IPR052158">
    <property type="entry name" value="INH-QAR"/>
</dbReference>
<proteinExistence type="predicted"/>
<dbReference type="InterPro" id="IPR009057">
    <property type="entry name" value="Homeodomain-like_sf"/>
</dbReference>
<dbReference type="Proteomes" id="UP000483078">
    <property type="component" value="Unassembled WGS sequence"/>
</dbReference>
<evidence type="ECO:0000256" key="2">
    <source>
        <dbReference type="ARBA" id="ARBA00023125"/>
    </source>
</evidence>
<dbReference type="EMBL" id="VENJ01000026">
    <property type="protein sequence ID" value="MTJ05863.1"/>
    <property type="molecule type" value="Genomic_DNA"/>
</dbReference>
<protein>
    <submittedName>
        <fullName evidence="5">Helix-turn-helix domain-containing protein</fullName>
    </submittedName>
</protein>
<gene>
    <name evidence="5" type="ORF">FH759_14400</name>
</gene>
<dbReference type="GO" id="GO:0043565">
    <property type="term" value="F:sequence-specific DNA binding"/>
    <property type="evidence" value="ECO:0007669"/>
    <property type="project" value="InterPro"/>
</dbReference>